<dbReference type="RefSeq" id="WP_161056414.1">
    <property type="nucleotide sequence ID" value="NZ_WWCT01000017.1"/>
</dbReference>
<keyword evidence="1" id="KW-1133">Transmembrane helix</keyword>
<evidence type="ECO:0000256" key="1">
    <source>
        <dbReference type="SAM" id="Phobius"/>
    </source>
</evidence>
<reference evidence="2 3" key="1">
    <citation type="submission" date="2019-12" db="EMBL/GenBank/DDBJ databases">
        <title>Novel species isolated from a subtropical stream in China.</title>
        <authorList>
            <person name="Lu H."/>
        </authorList>
    </citation>
    <scope>NUCLEOTIDE SEQUENCE [LARGE SCALE GENOMIC DNA]</scope>
    <source>
        <strain evidence="2 3">CY42W</strain>
    </source>
</reference>
<keyword evidence="1" id="KW-0812">Transmembrane</keyword>
<comment type="caution">
    <text evidence="2">The sequence shown here is derived from an EMBL/GenBank/DDBJ whole genome shotgun (WGS) entry which is preliminary data.</text>
</comment>
<dbReference type="Proteomes" id="UP000642144">
    <property type="component" value="Unassembled WGS sequence"/>
</dbReference>
<keyword evidence="1" id="KW-0472">Membrane</keyword>
<sequence length="51" mass="5557">MKRKIEISLLAWFVFFGVVSGSFAARHTPEPGWWHLVSGLITSTAIGAVIA</sequence>
<name>A0ABW9W4C7_9BURK</name>
<protein>
    <submittedName>
        <fullName evidence="2">Uncharacterized protein</fullName>
    </submittedName>
</protein>
<keyword evidence="3" id="KW-1185">Reference proteome</keyword>
<feature type="transmembrane region" description="Helical" evidence="1">
    <location>
        <begin position="34"/>
        <end position="50"/>
    </location>
</feature>
<evidence type="ECO:0000313" key="3">
    <source>
        <dbReference type="Proteomes" id="UP000642144"/>
    </source>
</evidence>
<evidence type="ECO:0000313" key="2">
    <source>
        <dbReference type="EMBL" id="MYN28602.1"/>
    </source>
</evidence>
<dbReference type="EMBL" id="WWCT01000017">
    <property type="protein sequence ID" value="MYN28602.1"/>
    <property type="molecule type" value="Genomic_DNA"/>
</dbReference>
<proteinExistence type="predicted"/>
<organism evidence="2 3">
    <name type="scientific">Duganella levis</name>
    <dbReference type="NCBI Taxonomy" id="2692169"/>
    <lineage>
        <taxon>Bacteria</taxon>
        <taxon>Pseudomonadati</taxon>
        <taxon>Pseudomonadota</taxon>
        <taxon>Betaproteobacteria</taxon>
        <taxon>Burkholderiales</taxon>
        <taxon>Oxalobacteraceae</taxon>
        <taxon>Telluria group</taxon>
        <taxon>Duganella</taxon>
    </lineage>
</organism>
<gene>
    <name evidence="2" type="ORF">GTP69_19535</name>
</gene>
<accession>A0ABW9W4C7</accession>